<gene>
    <name evidence="1" type="ORF">EB796_001197</name>
</gene>
<keyword evidence="2" id="KW-1185">Reference proteome</keyword>
<accession>A0A7J7KQM0</accession>
<name>A0A7J7KQM0_BUGNE</name>
<evidence type="ECO:0000313" key="1">
    <source>
        <dbReference type="EMBL" id="KAF6040484.1"/>
    </source>
</evidence>
<protein>
    <submittedName>
        <fullName evidence="1">Uncharacterized protein</fullName>
    </submittedName>
</protein>
<comment type="caution">
    <text evidence="1">The sequence shown here is derived from an EMBL/GenBank/DDBJ whole genome shotgun (WGS) entry which is preliminary data.</text>
</comment>
<sequence>MTIKGNRDAGMTSAANNGVMNGKLGKIEDMVMKLADALSSNQAKIEDWMQNLEVSYAQAVASNLHGVKTAQQVNCDAKAQFSQILEYQQAEYRKKNAIIYSVQPEAGKSTIEKK</sequence>
<dbReference type="AlphaFoldDB" id="A0A7J7KQM0"/>
<dbReference type="Proteomes" id="UP000593567">
    <property type="component" value="Unassembled WGS sequence"/>
</dbReference>
<evidence type="ECO:0000313" key="2">
    <source>
        <dbReference type="Proteomes" id="UP000593567"/>
    </source>
</evidence>
<dbReference type="EMBL" id="VXIV02000138">
    <property type="protein sequence ID" value="KAF6040484.1"/>
    <property type="molecule type" value="Genomic_DNA"/>
</dbReference>
<organism evidence="1 2">
    <name type="scientific">Bugula neritina</name>
    <name type="common">Brown bryozoan</name>
    <name type="synonym">Sertularia neritina</name>
    <dbReference type="NCBI Taxonomy" id="10212"/>
    <lineage>
        <taxon>Eukaryota</taxon>
        <taxon>Metazoa</taxon>
        <taxon>Spiralia</taxon>
        <taxon>Lophotrochozoa</taxon>
        <taxon>Bryozoa</taxon>
        <taxon>Gymnolaemata</taxon>
        <taxon>Cheilostomatida</taxon>
        <taxon>Flustrina</taxon>
        <taxon>Buguloidea</taxon>
        <taxon>Bugulidae</taxon>
        <taxon>Bugula</taxon>
    </lineage>
</organism>
<reference evidence="1" key="1">
    <citation type="submission" date="2020-06" db="EMBL/GenBank/DDBJ databases">
        <title>Draft genome of Bugula neritina, a colonial animal packing powerful symbionts and potential medicines.</title>
        <authorList>
            <person name="Rayko M."/>
        </authorList>
    </citation>
    <scope>NUCLEOTIDE SEQUENCE [LARGE SCALE GENOMIC DNA]</scope>
    <source>
        <strain evidence="1">Kwan_BN1</strain>
    </source>
</reference>
<proteinExistence type="predicted"/>